<dbReference type="GO" id="GO:0005634">
    <property type="term" value="C:nucleus"/>
    <property type="evidence" value="ECO:0007669"/>
    <property type="project" value="UniProtKB-SubCell"/>
</dbReference>
<dbReference type="GO" id="GO:0046982">
    <property type="term" value="F:protein heterodimerization activity"/>
    <property type="evidence" value="ECO:0007669"/>
    <property type="project" value="InterPro"/>
</dbReference>
<keyword evidence="4" id="KW-1185">Reference proteome</keyword>
<evidence type="ECO:0000256" key="1">
    <source>
        <dbReference type="RuleBase" id="RU003767"/>
    </source>
</evidence>
<dbReference type="GO" id="GO:0000786">
    <property type="term" value="C:nucleosome"/>
    <property type="evidence" value="ECO:0007669"/>
    <property type="project" value="UniProtKB-KW"/>
</dbReference>
<name>A0AA88QG50_9ASTE</name>
<evidence type="ECO:0000313" key="3">
    <source>
        <dbReference type="EMBL" id="KAK2969964.1"/>
    </source>
</evidence>
<evidence type="ECO:0000313" key="4">
    <source>
        <dbReference type="Proteomes" id="UP001187471"/>
    </source>
</evidence>
<comment type="subcellular location">
    <subcellularLocation>
        <location evidence="1">Nucleus</location>
    </subcellularLocation>
</comment>
<dbReference type="CDD" id="cd00074">
    <property type="entry name" value="HFD_H2A"/>
    <property type="match status" value="1"/>
</dbReference>
<dbReference type="GO" id="GO:0003677">
    <property type="term" value="F:DNA binding"/>
    <property type="evidence" value="ECO:0007669"/>
    <property type="project" value="UniProtKB-KW"/>
</dbReference>
<keyword evidence="1" id="KW-0544">Nucleosome core</keyword>
<dbReference type="InterPro" id="IPR002119">
    <property type="entry name" value="Histone_H2A"/>
</dbReference>
<dbReference type="Pfam" id="PF16211">
    <property type="entry name" value="Histone_H2A_C"/>
    <property type="match status" value="1"/>
</dbReference>
<dbReference type="GO" id="GO:0030527">
    <property type="term" value="F:structural constituent of chromatin"/>
    <property type="evidence" value="ECO:0007669"/>
    <property type="project" value="InterPro"/>
</dbReference>
<protein>
    <recommendedName>
        <fullName evidence="1">Histone H2A</fullName>
    </recommendedName>
</protein>
<dbReference type="Proteomes" id="UP001187471">
    <property type="component" value="Unassembled WGS sequence"/>
</dbReference>
<reference evidence="3" key="1">
    <citation type="submission" date="2022-12" db="EMBL/GenBank/DDBJ databases">
        <title>Draft genome assemblies for two species of Escallonia (Escalloniales).</title>
        <authorList>
            <person name="Chanderbali A."/>
            <person name="Dervinis C."/>
            <person name="Anghel I."/>
            <person name="Soltis D."/>
            <person name="Soltis P."/>
            <person name="Zapata F."/>
        </authorList>
    </citation>
    <scope>NUCLEOTIDE SEQUENCE</scope>
    <source>
        <strain evidence="3">UCBG92.1500</strain>
        <tissue evidence="3">Leaf</tissue>
    </source>
</reference>
<keyword evidence="1" id="KW-0539">Nucleus</keyword>
<accession>A0AA88QG50</accession>
<dbReference type="SMART" id="SM00414">
    <property type="entry name" value="H2A"/>
    <property type="match status" value="1"/>
</dbReference>
<dbReference type="PANTHER" id="PTHR23430">
    <property type="entry name" value="HISTONE H2A"/>
    <property type="match status" value="1"/>
</dbReference>
<dbReference type="EMBL" id="JAVXUO010002762">
    <property type="protein sequence ID" value="KAK2969964.1"/>
    <property type="molecule type" value="Genomic_DNA"/>
</dbReference>
<dbReference type="PRINTS" id="PR00620">
    <property type="entry name" value="HISTONEH2A"/>
</dbReference>
<comment type="caution">
    <text evidence="3">The sequence shown here is derived from an EMBL/GenBank/DDBJ whole genome shotgun (WGS) entry which is preliminary data.</text>
</comment>
<dbReference type="SUPFAM" id="SSF47113">
    <property type="entry name" value="Histone-fold"/>
    <property type="match status" value="1"/>
</dbReference>
<keyword evidence="1" id="KW-0158">Chromosome</keyword>
<gene>
    <name evidence="3" type="ORF">RJ640_008304</name>
</gene>
<comment type="subunit">
    <text evidence="1">The nucleosome is a histone octamer containing two molecules each of H2A, H2B, H3 and H4 assembled in one H3-H4 heterotetramer and two H2A-H2B heterodimers. The octamer wraps approximately 147 bp of DNA.</text>
</comment>
<evidence type="ECO:0000259" key="2">
    <source>
        <dbReference type="Pfam" id="PF16211"/>
    </source>
</evidence>
<feature type="domain" description="Histone H2A C-terminal" evidence="2">
    <location>
        <begin position="43"/>
        <end position="76"/>
    </location>
</feature>
<dbReference type="InterPro" id="IPR009072">
    <property type="entry name" value="Histone-fold"/>
</dbReference>
<dbReference type="AlphaFoldDB" id="A0AA88QG50"/>
<keyword evidence="1" id="KW-0238">DNA-binding</keyword>
<dbReference type="Gene3D" id="1.10.20.10">
    <property type="entry name" value="Histone, subunit A"/>
    <property type="match status" value="1"/>
</dbReference>
<comment type="similarity">
    <text evidence="1">Belongs to the histone H2A family.</text>
</comment>
<dbReference type="InterPro" id="IPR032454">
    <property type="entry name" value="Histone_H2A_C"/>
</dbReference>
<proteinExistence type="inferred from homology"/>
<sequence length="101" mass="11315">MFQLSSSKTMRCHVLELAGNAARDNKKTRIVPRHIQLAVRNDEELSKLLGDVTIANGGVMPNIHNLLLPKNKNAPKPFGDEDYAVVRWLSNVEFIGDFCLL</sequence>
<organism evidence="3 4">
    <name type="scientific">Escallonia rubra</name>
    <dbReference type="NCBI Taxonomy" id="112253"/>
    <lineage>
        <taxon>Eukaryota</taxon>
        <taxon>Viridiplantae</taxon>
        <taxon>Streptophyta</taxon>
        <taxon>Embryophyta</taxon>
        <taxon>Tracheophyta</taxon>
        <taxon>Spermatophyta</taxon>
        <taxon>Magnoliopsida</taxon>
        <taxon>eudicotyledons</taxon>
        <taxon>Gunneridae</taxon>
        <taxon>Pentapetalae</taxon>
        <taxon>asterids</taxon>
        <taxon>campanulids</taxon>
        <taxon>Escalloniales</taxon>
        <taxon>Escalloniaceae</taxon>
        <taxon>Escallonia</taxon>
    </lineage>
</organism>